<feature type="transmembrane region" description="Helical" evidence="5">
    <location>
        <begin position="59"/>
        <end position="82"/>
    </location>
</feature>
<evidence type="ECO:0000313" key="8">
    <source>
        <dbReference type="Proteomes" id="UP001448207"/>
    </source>
</evidence>
<evidence type="ECO:0000256" key="1">
    <source>
        <dbReference type="ARBA" id="ARBA00004141"/>
    </source>
</evidence>
<feature type="transmembrane region" description="Helical" evidence="5">
    <location>
        <begin position="20"/>
        <end position="39"/>
    </location>
</feature>
<dbReference type="Pfam" id="PF03124">
    <property type="entry name" value="EXS"/>
    <property type="match status" value="1"/>
</dbReference>
<keyword evidence="4 5" id="KW-0472">Membrane</keyword>
<protein>
    <submittedName>
        <fullName evidence="7">EXS-domain-containing protein</fullName>
    </submittedName>
</protein>
<dbReference type="PANTHER" id="PTHR10783">
    <property type="entry name" value="XENOTROPIC AND POLYTROPIC RETROVIRUS RECEPTOR 1-RELATED"/>
    <property type="match status" value="1"/>
</dbReference>
<dbReference type="PANTHER" id="PTHR10783:SF46">
    <property type="entry name" value="PROTEIN ERD1 HOMOLOG 2"/>
    <property type="match status" value="1"/>
</dbReference>
<comment type="subcellular location">
    <subcellularLocation>
        <location evidence="1">Membrane</location>
        <topology evidence="1">Multi-pass membrane protein</topology>
    </subcellularLocation>
</comment>
<dbReference type="EMBL" id="JBCLYO010000011">
    <property type="protein sequence ID" value="KAL0085246.1"/>
    <property type="molecule type" value="Genomic_DNA"/>
</dbReference>
<evidence type="ECO:0000256" key="4">
    <source>
        <dbReference type="ARBA" id="ARBA00023136"/>
    </source>
</evidence>
<evidence type="ECO:0000259" key="6">
    <source>
        <dbReference type="PROSITE" id="PS51380"/>
    </source>
</evidence>
<evidence type="ECO:0000256" key="5">
    <source>
        <dbReference type="SAM" id="Phobius"/>
    </source>
</evidence>
<keyword evidence="3 5" id="KW-1133">Transmembrane helix</keyword>
<evidence type="ECO:0000256" key="3">
    <source>
        <dbReference type="ARBA" id="ARBA00022989"/>
    </source>
</evidence>
<dbReference type="PROSITE" id="PS51380">
    <property type="entry name" value="EXS"/>
    <property type="match status" value="1"/>
</dbReference>
<organism evidence="7 8">
    <name type="scientific">Phycomyces blakesleeanus</name>
    <dbReference type="NCBI Taxonomy" id="4837"/>
    <lineage>
        <taxon>Eukaryota</taxon>
        <taxon>Fungi</taxon>
        <taxon>Fungi incertae sedis</taxon>
        <taxon>Mucoromycota</taxon>
        <taxon>Mucoromycotina</taxon>
        <taxon>Mucoromycetes</taxon>
        <taxon>Mucorales</taxon>
        <taxon>Phycomycetaceae</taxon>
        <taxon>Phycomyces</taxon>
    </lineage>
</organism>
<feature type="transmembrane region" description="Helical" evidence="5">
    <location>
        <begin position="126"/>
        <end position="145"/>
    </location>
</feature>
<dbReference type="Proteomes" id="UP001448207">
    <property type="component" value="Unassembled WGS sequence"/>
</dbReference>
<reference evidence="7 8" key="1">
    <citation type="submission" date="2024-04" db="EMBL/GenBank/DDBJ databases">
        <title>Symmetric and asymmetric DNA N6-adenine methylation regulates different biological responses in Mucorales.</title>
        <authorList>
            <consortium name="Lawrence Berkeley National Laboratory"/>
            <person name="Lax C."/>
            <person name="Mondo S.J."/>
            <person name="Osorio-Concepcion M."/>
            <person name="Muszewska A."/>
            <person name="Corrochano-Luque M."/>
            <person name="Gutierrez G."/>
            <person name="Riley R."/>
            <person name="Lipzen A."/>
            <person name="Guo J."/>
            <person name="Hundley H."/>
            <person name="Amirebrahimi M."/>
            <person name="Ng V."/>
            <person name="Lorenzo-Gutierrez D."/>
            <person name="Binder U."/>
            <person name="Yang J."/>
            <person name="Song Y."/>
            <person name="Canovas D."/>
            <person name="Navarro E."/>
            <person name="Freitag M."/>
            <person name="Gabaldon T."/>
            <person name="Grigoriev I.V."/>
            <person name="Corrochano L.M."/>
            <person name="Nicolas F.E."/>
            <person name="Garre V."/>
        </authorList>
    </citation>
    <scope>NUCLEOTIDE SEQUENCE [LARGE SCALE GENOMIC DNA]</scope>
    <source>
        <strain evidence="7 8">L51</strain>
    </source>
</reference>
<evidence type="ECO:0000313" key="7">
    <source>
        <dbReference type="EMBL" id="KAL0085246.1"/>
    </source>
</evidence>
<feature type="domain" description="EXS" evidence="6">
    <location>
        <begin position="174"/>
        <end position="399"/>
    </location>
</feature>
<gene>
    <name evidence="7" type="ORF">J3Q64DRAFT_1119596</name>
</gene>
<dbReference type="InterPro" id="IPR004342">
    <property type="entry name" value="EXS_C"/>
</dbReference>
<proteinExistence type="predicted"/>
<evidence type="ECO:0000256" key="2">
    <source>
        <dbReference type="ARBA" id="ARBA00022692"/>
    </source>
</evidence>
<keyword evidence="2 5" id="KW-0812">Transmembrane</keyword>
<comment type="caution">
    <text evidence="7">The sequence shown here is derived from an EMBL/GenBank/DDBJ whole genome shotgun (WGS) entry which is preliminary data.</text>
</comment>
<sequence length="417" mass="48300">MDGVLGLPSLQTILPATYRPIVVICIGIWGWAFSLLILIRSHMDPASILQIHPDKNVNLHNPIFAIASVLTCIITLNLWFCYHYGTPSSWFPLITYLAAFIMILWPGKGFYRKERTRFLRVLRRLFSLNIFAPVFFSDIILADILTSLSNVFGDLFTTLCVILAGQDATLEKTQVDYHRDVFLPILISIPYFIRLRQCTSEYIDSNRKTKRHLFNALKYASAFPVILLSAAQKRAAMYVAETGSVPKSWWIGETNIFRLWMAFVFFNSMYSFWWDISMDWNLVHITQGGTGGKLGSVLSVPTVRIRRHLHFSQPMLYILATAIDFLLRTTWSMKLSSHLFVKKLENSIFLVELLEVIRRWIWVIFRMESEWVKRNQISLPSHRNDHDPIRMDLLDRGKLTPISEEDDDGDDNDNQTI</sequence>
<feature type="transmembrane region" description="Helical" evidence="5">
    <location>
        <begin position="88"/>
        <end position="105"/>
    </location>
</feature>
<accession>A0ABR3B074</accession>
<keyword evidence="8" id="KW-1185">Reference proteome</keyword>
<name>A0ABR3B074_PHYBL</name>